<comment type="subcellular location">
    <subcellularLocation>
        <location evidence="1">Cytoplasm</location>
    </subcellularLocation>
</comment>
<evidence type="ECO:0000256" key="3">
    <source>
        <dbReference type="ARBA" id="ARBA00022490"/>
    </source>
</evidence>
<dbReference type="Proteomes" id="UP000694558">
    <property type="component" value="Chromosome 12"/>
</dbReference>
<dbReference type="GO" id="GO:0005737">
    <property type="term" value="C:cytoplasm"/>
    <property type="evidence" value="ECO:0007669"/>
    <property type="project" value="UniProtKB-SubCell"/>
</dbReference>
<keyword evidence="4" id="KW-0808">Transferase</keyword>
<protein>
    <submittedName>
        <fullName evidence="7">Uncharacterized protein</fullName>
    </submittedName>
</protein>
<keyword evidence="3" id="KW-0963">Cytoplasm</keyword>
<keyword evidence="6" id="KW-0732">Signal</keyword>
<evidence type="ECO:0000256" key="5">
    <source>
        <dbReference type="ARBA" id="ARBA00022777"/>
    </source>
</evidence>
<name>A0A8D3BWC0_SCOMX</name>
<evidence type="ECO:0000313" key="8">
    <source>
        <dbReference type="Proteomes" id="UP000694558"/>
    </source>
</evidence>
<feature type="signal peptide" evidence="6">
    <location>
        <begin position="1"/>
        <end position="19"/>
    </location>
</feature>
<evidence type="ECO:0000256" key="4">
    <source>
        <dbReference type="ARBA" id="ARBA00022679"/>
    </source>
</evidence>
<evidence type="ECO:0000256" key="6">
    <source>
        <dbReference type="SAM" id="SignalP"/>
    </source>
</evidence>
<dbReference type="InterPro" id="IPR050249">
    <property type="entry name" value="Pseudomonas-type_ThrB"/>
</dbReference>
<reference evidence="7" key="2">
    <citation type="submission" date="2025-08" db="UniProtKB">
        <authorList>
            <consortium name="Ensembl"/>
        </authorList>
    </citation>
    <scope>IDENTIFICATION</scope>
</reference>
<evidence type="ECO:0000313" key="7">
    <source>
        <dbReference type="Ensembl" id="ENSSMAP00000039328.1"/>
    </source>
</evidence>
<accession>A0A8D3BWC0</accession>
<dbReference type="PANTHER" id="PTHR21064">
    <property type="entry name" value="AMINOGLYCOSIDE PHOSPHOTRANSFERASE DOMAIN-CONTAINING PROTEIN-RELATED"/>
    <property type="match status" value="1"/>
</dbReference>
<dbReference type="PANTHER" id="PTHR21064:SF1">
    <property type="entry name" value="HYDROXYLYSINE KINASE"/>
    <property type="match status" value="1"/>
</dbReference>
<proteinExistence type="inferred from homology"/>
<feature type="chain" id="PRO_5034598928" evidence="6">
    <location>
        <begin position="20"/>
        <end position="178"/>
    </location>
</feature>
<keyword evidence="5" id="KW-0418">Kinase</keyword>
<dbReference type="GO" id="GO:0019202">
    <property type="term" value="F:amino acid kinase activity"/>
    <property type="evidence" value="ECO:0007669"/>
    <property type="project" value="TreeGrafter"/>
</dbReference>
<reference evidence="7" key="1">
    <citation type="submission" date="2023-05" db="EMBL/GenBank/DDBJ databases">
        <title>High-quality long-read genome of Scophthalmus maximus.</title>
        <authorList>
            <person name="Lien S."/>
            <person name="Martinez P."/>
        </authorList>
    </citation>
    <scope>NUCLEOTIDE SEQUENCE [LARGE SCALE GENOMIC DNA]</scope>
</reference>
<evidence type="ECO:0000256" key="1">
    <source>
        <dbReference type="ARBA" id="ARBA00004496"/>
    </source>
</evidence>
<dbReference type="AlphaFoldDB" id="A0A8D3BWC0"/>
<organism evidence="7 8">
    <name type="scientific">Scophthalmus maximus</name>
    <name type="common">Turbot</name>
    <name type="synonym">Psetta maxima</name>
    <dbReference type="NCBI Taxonomy" id="52904"/>
    <lineage>
        <taxon>Eukaryota</taxon>
        <taxon>Metazoa</taxon>
        <taxon>Chordata</taxon>
        <taxon>Craniata</taxon>
        <taxon>Vertebrata</taxon>
        <taxon>Euteleostomi</taxon>
        <taxon>Actinopterygii</taxon>
        <taxon>Neopterygii</taxon>
        <taxon>Teleostei</taxon>
        <taxon>Neoteleostei</taxon>
        <taxon>Acanthomorphata</taxon>
        <taxon>Carangaria</taxon>
        <taxon>Pleuronectiformes</taxon>
        <taxon>Pleuronectoidei</taxon>
        <taxon>Scophthalmidae</taxon>
        <taxon>Scophthalmus</taxon>
    </lineage>
</organism>
<dbReference type="Ensembl" id="ENSSMAT00000050199.1">
    <property type="protein sequence ID" value="ENSSMAP00000039328.1"/>
    <property type="gene ID" value="ENSSMAG00000023711.1"/>
</dbReference>
<comment type="similarity">
    <text evidence="2">Belongs to the aminoglycoside phosphotransferase family.</text>
</comment>
<evidence type="ECO:0000256" key="2">
    <source>
        <dbReference type="ARBA" id="ARBA00006219"/>
    </source>
</evidence>
<sequence length="178" mass="20011">MQFWFKIRCNTALWWLSDALSSNGGGTVLCIKSLQRPLWPKSVMYDHVCYPACNVKHSWKKTFDVQNHLFPVLTTHLPGKTIAQSPVTMHDLYNVGKLAASMNKTLRQLVSPNLVVLQRDDCLWNVSNLPLVEGYLSVMDGDPLQGVIKAVIDQFISNVQPKTSSFQKACEFTPPSSM</sequence>